<proteinExistence type="predicted"/>
<dbReference type="AlphaFoldDB" id="H2Y3I6"/>
<dbReference type="Ensembl" id="ENSCINT00000037115.1">
    <property type="protein sequence ID" value="ENSCINP00000036471.1"/>
    <property type="gene ID" value="ENSCING00000022871.1"/>
</dbReference>
<evidence type="ECO:0000313" key="2">
    <source>
        <dbReference type="Proteomes" id="UP000008144"/>
    </source>
</evidence>
<reference evidence="1" key="4">
    <citation type="submission" date="2025-09" db="UniProtKB">
        <authorList>
            <consortium name="Ensembl"/>
        </authorList>
    </citation>
    <scope>IDENTIFICATION</scope>
</reference>
<evidence type="ECO:0000313" key="1">
    <source>
        <dbReference type="Ensembl" id="ENSCINP00000036471.1"/>
    </source>
</evidence>
<dbReference type="Proteomes" id="UP000008144">
    <property type="component" value="Chromosome 3"/>
</dbReference>
<name>H2Y3I6_CIOIN</name>
<dbReference type="HOGENOM" id="CLU_2793224_0_0_1"/>
<protein>
    <submittedName>
        <fullName evidence="1">Uncharacterized protein</fullName>
    </submittedName>
</protein>
<reference evidence="2" key="1">
    <citation type="journal article" date="2002" name="Science">
        <title>The draft genome of Ciona intestinalis: insights into chordate and vertebrate origins.</title>
        <authorList>
            <person name="Dehal P."/>
            <person name="Satou Y."/>
            <person name="Campbell R.K."/>
            <person name="Chapman J."/>
            <person name="Degnan B."/>
            <person name="De Tomaso A."/>
            <person name="Davidson B."/>
            <person name="Di Gregorio A."/>
            <person name="Gelpke M."/>
            <person name="Goodstein D.M."/>
            <person name="Harafuji N."/>
            <person name="Hastings K.E."/>
            <person name="Ho I."/>
            <person name="Hotta K."/>
            <person name="Huang W."/>
            <person name="Kawashima T."/>
            <person name="Lemaire P."/>
            <person name="Martinez D."/>
            <person name="Meinertzhagen I.A."/>
            <person name="Necula S."/>
            <person name="Nonaka M."/>
            <person name="Putnam N."/>
            <person name="Rash S."/>
            <person name="Saiga H."/>
            <person name="Satake M."/>
            <person name="Terry A."/>
            <person name="Yamada L."/>
            <person name="Wang H.G."/>
            <person name="Awazu S."/>
            <person name="Azumi K."/>
            <person name="Boore J."/>
            <person name="Branno M."/>
            <person name="Chin-Bow S."/>
            <person name="DeSantis R."/>
            <person name="Doyle S."/>
            <person name="Francino P."/>
            <person name="Keys D.N."/>
            <person name="Haga S."/>
            <person name="Hayashi H."/>
            <person name="Hino K."/>
            <person name="Imai K.S."/>
            <person name="Inaba K."/>
            <person name="Kano S."/>
            <person name="Kobayashi K."/>
            <person name="Kobayashi M."/>
            <person name="Lee B.I."/>
            <person name="Makabe K.W."/>
            <person name="Manohar C."/>
            <person name="Matassi G."/>
            <person name="Medina M."/>
            <person name="Mochizuki Y."/>
            <person name="Mount S."/>
            <person name="Morishita T."/>
            <person name="Miura S."/>
            <person name="Nakayama A."/>
            <person name="Nishizaka S."/>
            <person name="Nomoto H."/>
            <person name="Ohta F."/>
            <person name="Oishi K."/>
            <person name="Rigoutsos I."/>
            <person name="Sano M."/>
            <person name="Sasaki A."/>
            <person name="Sasakura Y."/>
            <person name="Shoguchi E."/>
            <person name="Shin-i T."/>
            <person name="Spagnuolo A."/>
            <person name="Stainier D."/>
            <person name="Suzuki M.M."/>
            <person name="Tassy O."/>
            <person name="Takatori N."/>
            <person name="Tokuoka M."/>
            <person name="Yagi K."/>
            <person name="Yoshizaki F."/>
            <person name="Wada S."/>
            <person name="Zhang C."/>
            <person name="Hyatt P.D."/>
            <person name="Larimer F."/>
            <person name="Detter C."/>
            <person name="Doggett N."/>
            <person name="Glavina T."/>
            <person name="Hawkins T."/>
            <person name="Richardson P."/>
            <person name="Lucas S."/>
            <person name="Kohara Y."/>
            <person name="Levine M."/>
            <person name="Satoh N."/>
            <person name="Rokhsar D.S."/>
        </authorList>
    </citation>
    <scope>NUCLEOTIDE SEQUENCE [LARGE SCALE GENOMIC DNA]</scope>
</reference>
<keyword evidence="2" id="KW-1185">Reference proteome</keyword>
<dbReference type="EMBL" id="EAAA01001825">
    <property type="status" value="NOT_ANNOTATED_CDS"/>
    <property type="molecule type" value="Genomic_DNA"/>
</dbReference>
<reference evidence="1" key="2">
    <citation type="journal article" date="2008" name="Genome Biol.">
        <title>Improved genome assembly and evidence-based global gene model set for the chordate Ciona intestinalis: new insight into intron and operon populations.</title>
        <authorList>
            <person name="Satou Y."/>
            <person name="Mineta K."/>
            <person name="Ogasawara M."/>
            <person name="Sasakura Y."/>
            <person name="Shoguchi E."/>
            <person name="Ueno K."/>
            <person name="Yamada L."/>
            <person name="Matsumoto J."/>
            <person name="Wasserscheid J."/>
            <person name="Dewar K."/>
            <person name="Wiley G.B."/>
            <person name="Macmil S.L."/>
            <person name="Roe B.A."/>
            <person name="Zeller R.W."/>
            <person name="Hastings K.E."/>
            <person name="Lemaire P."/>
            <person name="Lindquist E."/>
            <person name="Endo T."/>
            <person name="Hotta K."/>
            <person name="Inaba K."/>
        </authorList>
    </citation>
    <scope>NUCLEOTIDE SEQUENCE [LARGE SCALE GENOMIC DNA]</scope>
    <source>
        <strain evidence="1">wild type</strain>
    </source>
</reference>
<accession>H2Y3I6</accession>
<dbReference type="InParanoid" id="H2Y3I6"/>
<organism evidence="1 2">
    <name type="scientific">Ciona intestinalis</name>
    <name type="common">Transparent sea squirt</name>
    <name type="synonym">Ascidia intestinalis</name>
    <dbReference type="NCBI Taxonomy" id="7719"/>
    <lineage>
        <taxon>Eukaryota</taxon>
        <taxon>Metazoa</taxon>
        <taxon>Chordata</taxon>
        <taxon>Tunicata</taxon>
        <taxon>Ascidiacea</taxon>
        <taxon>Phlebobranchia</taxon>
        <taxon>Cionidae</taxon>
        <taxon>Ciona</taxon>
    </lineage>
</organism>
<sequence>MWKIEGIFTVIIMASMQGEIECYYSRRRGTIVGVKVSIDQLWLAPDFSTECAGTWLGAATTVEVYVSL</sequence>
<reference evidence="1" key="3">
    <citation type="submission" date="2025-08" db="UniProtKB">
        <authorList>
            <consortium name="Ensembl"/>
        </authorList>
    </citation>
    <scope>IDENTIFICATION</scope>
</reference>